<dbReference type="Proteomes" id="UP000735874">
    <property type="component" value="Unassembled WGS sequence"/>
</dbReference>
<evidence type="ECO:0000313" key="5">
    <source>
        <dbReference type="Proteomes" id="UP000697107"/>
    </source>
</evidence>
<dbReference type="EMBL" id="RCMV01001506">
    <property type="protein sequence ID" value="KAG3208287.1"/>
    <property type="molecule type" value="Genomic_DNA"/>
</dbReference>
<dbReference type="EMBL" id="RCMG01001294">
    <property type="protein sequence ID" value="KAG2831071.1"/>
    <property type="molecule type" value="Genomic_DNA"/>
</dbReference>
<organism evidence="3 5">
    <name type="scientific">Phytophthora cactorum</name>
    <dbReference type="NCBI Taxonomy" id="29920"/>
    <lineage>
        <taxon>Eukaryota</taxon>
        <taxon>Sar</taxon>
        <taxon>Stramenopiles</taxon>
        <taxon>Oomycota</taxon>
        <taxon>Peronosporomycetes</taxon>
        <taxon>Peronosporales</taxon>
        <taxon>Peronosporaceae</taxon>
        <taxon>Phytophthora</taxon>
    </lineage>
</organism>
<gene>
    <name evidence="1" type="ORF">PC113_g20993</name>
    <name evidence="2" type="ORF">PC115_g18522</name>
    <name evidence="3" type="ORF">PC118_g18645</name>
    <name evidence="4" type="ORF">PC129_g20685</name>
</gene>
<protein>
    <submittedName>
        <fullName evidence="3">Uncharacterized protein</fullName>
    </submittedName>
</protein>
<dbReference type="Proteomes" id="UP000760860">
    <property type="component" value="Unassembled WGS sequence"/>
</dbReference>
<dbReference type="InterPro" id="IPR021109">
    <property type="entry name" value="Peptidase_aspartic_dom_sf"/>
</dbReference>
<comment type="caution">
    <text evidence="3">The sequence shown here is derived from an EMBL/GenBank/DDBJ whole genome shotgun (WGS) entry which is preliminary data.</text>
</comment>
<evidence type="ECO:0000313" key="2">
    <source>
        <dbReference type="EMBL" id="KAG2893312.1"/>
    </source>
</evidence>
<accession>A0A8T1FE70</accession>
<evidence type="ECO:0000313" key="1">
    <source>
        <dbReference type="EMBL" id="KAG2831071.1"/>
    </source>
</evidence>
<reference evidence="3" key="1">
    <citation type="submission" date="2018-10" db="EMBL/GenBank/DDBJ databases">
        <title>Effector identification in a new, highly contiguous assembly of the strawberry crown rot pathogen Phytophthora cactorum.</title>
        <authorList>
            <person name="Armitage A.D."/>
            <person name="Nellist C.F."/>
            <person name="Bates H."/>
            <person name="Vickerstaff R.J."/>
            <person name="Harrison R.J."/>
        </authorList>
    </citation>
    <scope>NUCLEOTIDE SEQUENCE</scope>
    <source>
        <strain evidence="1">15-7</strain>
        <strain evidence="2">4032</strain>
        <strain evidence="3">P415</strain>
        <strain evidence="4">P421</strain>
    </source>
</reference>
<evidence type="ECO:0000313" key="4">
    <source>
        <dbReference type="EMBL" id="KAG3208287.1"/>
    </source>
</evidence>
<dbReference type="EMBL" id="RCMI01000965">
    <property type="protein sequence ID" value="KAG2893312.1"/>
    <property type="molecule type" value="Genomic_DNA"/>
</dbReference>
<dbReference type="Proteomes" id="UP000774804">
    <property type="component" value="Unassembled WGS sequence"/>
</dbReference>
<dbReference type="AlphaFoldDB" id="A0A8T1FE70"/>
<proteinExistence type="predicted"/>
<dbReference type="Gene3D" id="2.40.70.10">
    <property type="entry name" value="Acid Proteases"/>
    <property type="match status" value="1"/>
</dbReference>
<dbReference type="Proteomes" id="UP000697107">
    <property type="component" value="Unassembled WGS sequence"/>
</dbReference>
<sequence>MRLGSTEMMRPFVVVDRLHADAIFGTDALRAFRAVIDLDDSTLTLKSTCEVFMLGSPRVEEMFVAGIGSTVHLPPGG</sequence>
<evidence type="ECO:0000313" key="3">
    <source>
        <dbReference type="EMBL" id="KAG2967342.1"/>
    </source>
</evidence>
<name>A0A8T1FE70_9STRA</name>
<dbReference type="EMBL" id="RCML01000939">
    <property type="protein sequence ID" value="KAG2967342.1"/>
    <property type="molecule type" value="Genomic_DNA"/>
</dbReference>